<evidence type="ECO:0000313" key="2">
    <source>
        <dbReference type="Proteomes" id="UP000655759"/>
    </source>
</evidence>
<proteinExistence type="predicted"/>
<name>A0A812EZ66_9ARCH</name>
<keyword evidence="1" id="KW-0645">Protease</keyword>
<keyword evidence="1" id="KW-0378">Hydrolase</keyword>
<reference evidence="1" key="1">
    <citation type="submission" date="2021-02" db="EMBL/GenBank/DDBJ databases">
        <authorList>
            <person name="Han P."/>
        </authorList>
    </citation>
    <scope>NUCLEOTIDE SEQUENCE</scope>
    <source>
        <strain evidence="1">Candidatus Nitrosotenuis uzonensis 5A</strain>
    </source>
</reference>
<dbReference type="RefSeq" id="WP_205097740.1">
    <property type="nucleotide sequence ID" value="NZ_CAJNAQ010000002.1"/>
</dbReference>
<evidence type="ECO:0000313" key="1">
    <source>
        <dbReference type="EMBL" id="CAE6486312.1"/>
    </source>
</evidence>
<organism evidence="1 2">
    <name type="scientific">Candidatus Nitrosotenuis uzonensis</name>
    <dbReference type="NCBI Taxonomy" id="1407055"/>
    <lineage>
        <taxon>Archaea</taxon>
        <taxon>Nitrososphaerota</taxon>
        <taxon>Candidatus Nitrosotenuis</taxon>
    </lineage>
</organism>
<dbReference type="Proteomes" id="UP000655759">
    <property type="component" value="Unassembled WGS sequence"/>
</dbReference>
<dbReference type="EMBL" id="CAJNAQ010000002">
    <property type="protein sequence ID" value="CAE6486312.1"/>
    <property type="molecule type" value="Genomic_DNA"/>
</dbReference>
<accession>A0A812EZ66</accession>
<dbReference type="AlphaFoldDB" id="A0A812EZ66"/>
<dbReference type="GO" id="GO:0006508">
    <property type="term" value="P:proteolysis"/>
    <property type="evidence" value="ECO:0007669"/>
    <property type="project" value="UniProtKB-KW"/>
</dbReference>
<protein>
    <submittedName>
        <fullName evidence="1">Secreted periplasmic Zn-dependent protease</fullName>
    </submittedName>
</protein>
<sequence>MRYEIMAILVASMLLTSAFSGSIAFGDGLTQENLPPASFGDRQAALFVKISPPILTQDTIEDTFLQLRLFDANTNQPVPHTSFFLSVWKDDKLRLRNVFHGHSGEVTIKIIPTNIDVNDVQVFGDQVPQQPGAWTGYNDRVDVKAPVLLDAGLYRFEIKIFSIDYDQNIFADQDVKTFNSWLSVGDISNQTIRYGDTSYPVSVISYYDKIKNFQFNEDKKSISFSMPFNWDVKRLESQNIFVHQEIRVPKSFKEFAETTSYEGIVNGKPTSGRMIILDPYSIEGMSIVHFLLSKEDILNLAKNINPQTQTMDFSVKPLSAISKNTFDVKFDNGVTAKIAYDESLGAGDTIPLEISFFDPSNKLLKFVRYGYRIEDSSGKMLAESVGNDPQRPGILSTEGIEIQEAKFPTKGNYKVTLAIFSHSLDDLTTFQGIASGTITIGDKGQTGKQETQSPQTDYEIPSWIKQNARWWAEGTIGDNDFVQAIQYLINQGIMRIPSTDSEASAASNTIPSWIKQNAKWWADGTIGDSDFVQGIQYLITNGIIKIR</sequence>
<gene>
    <name evidence="1" type="ORF">NUZ5A_20121</name>
</gene>
<comment type="caution">
    <text evidence="1">The sequence shown here is derived from an EMBL/GenBank/DDBJ whole genome shotgun (WGS) entry which is preliminary data.</text>
</comment>
<dbReference type="GO" id="GO:0008233">
    <property type="term" value="F:peptidase activity"/>
    <property type="evidence" value="ECO:0007669"/>
    <property type="project" value="UniProtKB-KW"/>
</dbReference>